<comment type="caution">
    <text evidence="2">The sequence shown here is derived from an EMBL/GenBank/DDBJ whole genome shotgun (WGS) entry which is preliminary data.</text>
</comment>
<dbReference type="AlphaFoldDB" id="A0AAV1SBJ8"/>
<keyword evidence="3" id="KW-1185">Reference proteome</keyword>
<gene>
    <name evidence="2" type="ORF">DCAF_LOCUS20480</name>
</gene>
<proteinExistence type="predicted"/>
<organism evidence="2 3">
    <name type="scientific">Dovyalis caffra</name>
    <dbReference type="NCBI Taxonomy" id="77055"/>
    <lineage>
        <taxon>Eukaryota</taxon>
        <taxon>Viridiplantae</taxon>
        <taxon>Streptophyta</taxon>
        <taxon>Embryophyta</taxon>
        <taxon>Tracheophyta</taxon>
        <taxon>Spermatophyta</taxon>
        <taxon>Magnoliopsida</taxon>
        <taxon>eudicotyledons</taxon>
        <taxon>Gunneridae</taxon>
        <taxon>Pentapetalae</taxon>
        <taxon>rosids</taxon>
        <taxon>fabids</taxon>
        <taxon>Malpighiales</taxon>
        <taxon>Salicaceae</taxon>
        <taxon>Flacourtieae</taxon>
        <taxon>Dovyalis</taxon>
    </lineage>
</organism>
<evidence type="ECO:0000256" key="1">
    <source>
        <dbReference type="SAM" id="MobiDB-lite"/>
    </source>
</evidence>
<protein>
    <submittedName>
        <fullName evidence="2">Uncharacterized protein</fullName>
    </submittedName>
</protein>
<sequence length="104" mass="11737">MVCGLSTRPQDKATAVVGHNPPSSSFKKTLEHLFTQRSQFNELAGETHAINEHHHHHHSLLLSASTTTTTLHHNYPPHVQLPSYTDLHFKKPTRPFNQPLPLPL</sequence>
<dbReference type="Proteomes" id="UP001314170">
    <property type="component" value="Unassembled WGS sequence"/>
</dbReference>
<dbReference type="EMBL" id="CAWUPB010001173">
    <property type="protein sequence ID" value="CAK7347791.1"/>
    <property type="molecule type" value="Genomic_DNA"/>
</dbReference>
<accession>A0AAV1SBJ8</accession>
<evidence type="ECO:0000313" key="3">
    <source>
        <dbReference type="Proteomes" id="UP001314170"/>
    </source>
</evidence>
<reference evidence="2 3" key="1">
    <citation type="submission" date="2024-01" db="EMBL/GenBank/DDBJ databases">
        <authorList>
            <person name="Waweru B."/>
        </authorList>
    </citation>
    <scope>NUCLEOTIDE SEQUENCE [LARGE SCALE GENOMIC DNA]</scope>
</reference>
<evidence type="ECO:0000313" key="2">
    <source>
        <dbReference type="EMBL" id="CAK7347791.1"/>
    </source>
</evidence>
<feature type="region of interest" description="Disordered" evidence="1">
    <location>
        <begin position="1"/>
        <end position="24"/>
    </location>
</feature>
<name>A0AAV1SBJ8_9ROSI</name>